<keyword evidence="1" id="KW-0472">Membrane</keyword>
<dbReference type="EMBL" id="WIWC01000018">
    <property type="protein sequence ID" value="MQT80957.1"/>
    <property type="molecule type" value="Genomic_DNA"/>
</dbReference>
<keyword evidence="6" id="KW-1185">Reference proteome</keyword>
<accession>A0A6A7YZP5</accession>
<gene>
    <name evidence="4" type="ORF">GHN41_11760</name>
    <name evidence="3" type="ORF">GHN86_12900</name>
    <name evidence="2" type="ORF">GHN94_07150</name>
</gene>
<dbReference type="Proteomes" id="UP000713985">
    <property type="component" value="Unassembled WGS sequence"/>
</dbReference>
<sequence length="87" mass="10167">MFQYLLRWMHELRSLYLDAEISAVTFDVFGFSRGAAAARHFVNEVTSGYQGYWRELMDRSQLKFSAGLRLIPMFIWVLSACLILLLQ</sequence>
<protein>
    <recommendedName>
        <fullName evidence="7">DUF2235 domain-containing protein</fullName>
    </recommendedName>
</protein>
<keyword evidence="1" id="KW-0812">Transmembrane</keyword>
<evidence type="ECO:0000256" key="1">
    <source>
        <dbReference type="SAM" id="Phobius"/>
    </source>
</evidence>
<feature type="transmembrane region" description="Helical" evidence="1">
    <location>
        <begin position="66"/>
        <end position="86"/>
    </location>
</feature>
<reference evidence="5 6" key="1">
    <citation type="submission" date="2019-10" db="EMBL/GenBank/DDBJ databases">
        <title>Evaluation of single-gene subtyping targets for Pseudomonas.</title>
        <authorList>
            <person name="Reichler S.J."/>
            <person name="Orsi R.H."/>
            <person name="Wiedmann M."/>
            <person name="Martin N.H."/>
            <person name="Murphy S.I."/>
        </authorList>
    </citation>
    <scope>NUCLEOTIDE SEQUENCE</scope>
    <source>
        <strain evidence="2 6">FSL R10-0802</strain>
        <strain evidence="4 5">FSL R10-1594</strain>
        <strain evidence="3">FSL R10-2339</strain>
    </source>
</reference>
<dbReference type="Proteomes" id="UP000443000">
    <property type="component" value="Unassembled WGS sequence"/>
</dbReference>
<evidence type="ECO:0000313" key="5">
    <source>
        <dbReference type="Proteomes" id="UP000443000"/>
    </source>
</evidence>
<dbReference type="OrthoDB" id="4378831at2"/>
<dbReference type="EMBL" id="WIVT01000012">
    <property type="protein sequence ID" value="MQU17110.1"/>
    <property type="molecule type" value="Genomic_DNA"/>
</dbReference>
<name>A0A6A7YZP5_9PSED</name>
<comment type="caution">
    <text evidence="3">The sequence shown here is derived from an EMBL/GenBank/DDBJ whole genome shotgun (WGS) entry which is preliminary data.</text>
</comment>
<evidence type="ECO:0000313" key="3">
    <source>
        <dbReference type="EMBL" id="MQT80957.1"/>
    </source>
</evidence>
<evidence type="ECO:0000313" key="2">
    <source>
        <dbReference type="EMBL" id="MQT25609.1"/>
    </source>
</evidence>
<evidence type="ECO:0000313" key="4">
    <source>
        <dbReference type="EMBL" id="MQU17110.1"/>
    </source>
</evidence>
<dbReference type="EMBL" id="WIWP01000008">
    <property type="protein sequence ID" value="MQT25609.1"/>
    <property type="molecule type" value="Genomic_DNA"/>
</dbReference>
<evidence type="ECO:0000313" key="6">
    <source>
        <dbReference type="Proteomes" id="UP000713985"/>
    </source>
</evidence>
<proteinExistence type="predicted"/>
<dbReference type="AlphaFoldDB" id="A0A6A7YZP5"/>
<organism evidence="3">
    <name type="scientific">Pseudomonas helleri</name>
    <dbReference type="NCBI Taxonomy" id="1608996"/>
    <lineage>
        <taxon>Bacteria</taxon>
        <taxon>Pseudomonadati</taxon>
        <taxon>Pseudomonadota</taxon>
        <taxon>Gammaproteobacteria</taxon>
        <taxon>Pseudomonadales</taxon>
        <taxon>Pseudomonadaceae</taxon>
        <taxon>Pseudomonas</taxon>
    </lineage>
</organism>
<keyword evidence="1" id="KW-1133">Transmembrane helix</keyword>
<evidence type="ECO:0008006" key="7">
    <source>
        <dbReference type="Google" id="ProtNLM"/>
    </source>
</evidence>